<feature type="domain" description="RING-type" evidence="14">
    <location>
        <begin position="684"/>
        <end position="891"/>
    </location>
</feature>
<protein>
    <recommendedName>
        <fullName evidence="17">RING-type E3 ubiquitin transferase</fullName>
    </recommendedName>
</protein>
<name>A0AAD5VIY8_9AGAR</name>
<dbReference type="PANTHER" id="PTHR22770:SF13">
    <property type="entry name" value="RING-TYPE DOMAIN-CONTAINING PROTEIN"/>
    <property type="match status" value="1"/>
</dbReference>
<feature type="domain" description="RING-type" evidence="11">
    <location>
        <begin position="688"/>
        <end position="729"/>
    </location>
</feature>
<keyword evidence="7 9" id="KW-0862">Zinc</keyword>
<evidence type="ECO:0000259" key="12">
    <source>
        <dbReference type="PROSITE" id="PS50102"/>
    </source>
</evidence>
<keyword evidence="4" id="KW-0677">Repeat</keyword>
<keyword evidence="5 9" id="KW-0863">Zinc-finger</keyword>
<dbReference type="InterPro" id="IPR013087">
    <property type="entry name" value="Znf_C2H2_type"/>
</dbReference>
<dbReference type="Gene3D" id="1.20.120.1750">
    <property type="match status" value="1"/>
</dbReference>
<dbReference type="InterPro" id="IPR002867">
    <property type="entry name" value="IBR_dom"/>
</dbReference>
<feature type="compositionally biased region" description="Polar residues" evidence="10">
    <location>
        <begin position="94"/>
        <end position="106"/>
    </location>
</feature>
<dbReference type="Proteomes" id="UP001213000">
    <property type="component" value="Unassembled WGS sequence"/>
</dbReference>
<feature type="compositionally biased region" description="Polar residues" evidence="10">
    <location>
        <begin position="40"/>
        <end position="66"/>
    </location>
</feature>
<feature type="compositionally biased region" description="Low complexity" evidence="10">
    <location>
        <begin position="67"/>
        <end position="93"/>
    </location>
</feature>
<dbReference type="Pfam" id="PF22191">
    <property type="entry name" value="IBR_1"/>
    <property type="match status" value="1"/>
</dbReference>
<dbReference type="InterPro" id="IPR035979">
    <property type="entry name" value="RBD_domain_sf"/>
</dbReference>
<dbReference type="EMBL" id="JANIEX010001630">
    <property type="protein sequence ID" value="KAJ3555918.1"/>
    <property type="molecule type" value="Genomic_DNA"/>
</dbReference>
<evidence type="ECO:0000256" key="5">
    <source>
        <dbReference type="ARBA" id="ARBA00022771"/>
    </source>
</evidence>
<dbReference type="Gene3D" id="3.30.40.10">
    <property type="entry name" value="Zinc/RING finger domain, C3HC4 (zinc finger)"/>
    <property type="match status" value="1"/>
</dbReference>
<dbReference type="CDD" id="cd22585">
    <property type="entry name" value="Rcat_RBR_DEAH12-like"/>
    <property type="match status" value="1"/>
</dbReference>
<keyword evidence="16" id="KW-1185">Reference proteome</keyword>
<feature type="zinc finger region" description="C3H1-type" evidence="9">
    <location>
        <begin position="155"/>
        <end position="182"/>
    </location>
</feature>
<dbReference type="InterPro" id="IPR051628">
    <property type="entry name" value="LUBAC_E3_Ligases"/>
</dbReference>
<dbReference type="InterPro" id="IPR013083">
    <property type="entry name" value="Znf_RING/FYVE/PHD"/>
</dbReference>
<dbReference type="PROSITE" id="PS00028">
    <property type="entry name" value="ZINC_FINGER_C2H2_1"/>
    <property type="match status" value="1"/>
</dbReference>
<evidence type="ECO:0000256" key="4">
    <source>
        <dbReference type="ARBA" id="ARBA00022737"/>
    </source>
</evidence>
<dbReference type="GO" id="GO:0097039">
    <property type="term" value="P:protein linear polyubiquitination"/>
    <property type="evidence" value="ECO:0007669"/>
    <property type="project" value="TreeGrafter"/>
</dbReference>
<keyword evidence="3 9" id="KW-0479">Metal-binding</keyword>
<dbReference type="PROSITE" id="PS50103">
    <property type="entry name" value="ZF_C3H1"/>
    <property type="match status" value="1"/>
</dbReference>
<dbReference type="GO" id="GO:0003723">
    <property type="term" value="F:RNA binding"/>
    <property type="evidence" value="ECO:0007669"/>
    <property type="project" value="UniProtKB-UniRule"/>
</dbReference>
<dbReference type="PROSITE" id="PS51873">
    <property type="entry name" value="TRIAD"/>
    <property type="match status" value="1"/>
</dbReference>
<evidence type="ECO:0000313" key="16">
    <source>
        <dbReference type="Proteomes" id="UP001213000"/>
    </source>
</evidence>
<feature type="region of interest" description="Disordered" evidence="10">
    <location>
        <begin position="137"/>
        <end position="156"/>
    </location>
</feature>
<evidence type="ECO:0000256" key="2">
    <source>
        <dbReference type="ARBA" id="ARBA00022679"/>
    </source>
</evidence>
<evidence type="ECO:0000256" key="3">
    <source>
        <dbReference type="ARBA" id="ARBA00022723"/>
    </source>
</evidence>
<evidence type="ECO:0000256" key="1">
    <source>
        <dbReference type="ARBA" id="ARBA00004906"/>
    </source>
</evidence>
<evidence type="ECO:0000259" key="14">
    <source>
        <dbReference type="PROSITE" id="PS51873"/>
    </source>
</evidence>
<dbReference type="InterPro" id="IPR000571">
    <property type="entry name" value="Znf_CCCH"/>
</dbReference>
<evidence type="ECO:0008006" key="17">
    <source>
        <dbReference type="Google" id="ProtNLM"/>
    </source>
</evidence>
<feature type="domain" description="RRM" evidence="12">
    <location>
        <begin position="227"/>
        <end position="302"/>
    </location>
</feature>
<evidence type="ECO:0000313" key="15">
    <source>
        <dbReference type="EMBL" id="KAJ3555918.1"/>
    </source>
</evidence>
<dbReference type="SUPFAM" id="SSF90229">
    <property type="entry name" value="CCCH zinc finger"/>
    <property type="match status" value="1"/>
</dbReference>
<comment type="caution">
    <text evidence="15">The sequence shown here is derived from an EMBL/GenBank/DDBJ whole genome shotgun (WGS) entry which is preliminary data.</text>
</comment>
<dbReference type="InterPro" id="IPR036855">
    <property type="entry name" value="Znf_CCCH_sf"/>
</dbReference>
<dbReference type="AlphaFoldDB" id="A0AAD5VIY8"/>
<dbReference type="CDD" id="cd20335">
    <property type="entry name" value="BRcat_RBR"/>
    <property type="match status" value="1"/>
</dbReference>
<proteinExistence type="predicted"/>
<dbReference type="SMART" id="SM00184">
    <property type="entry name" value="RING"/>
    <property type="match status" value="1"/>
</dbReference>
<evidence type="ECO:0000256" key="10">
    <source>
        <dbReference type="SAM" id="MobiDB-lite"/>
    </source>
</evidence>
<comment type="pathway">
    <text evidence="1">Protein modification; protein ubiquitination.</text>
</comment>
<sequence>MRAMTTRTRKKAEKCPRGNNCIFKHIQETPKPPPEVPTPSLKSETSSTPAALVLSSTSAGSSINKFSTTAISPPSSQTPTPASTATPAPAKASVHTSKVPTPSTSRPPVLAVRPAMKPPLLPKPAVSVQSIVPIASVRPPEKQATPQPPMRRPRPPSNEVCRRWLQNSCVYGHACRFVHGDVEYDEEQVVQPSNDEFLLSVTLHDHMRVQCSAGLDVQRIQTAFESSTLLVSNISPRVRPNQLRENLNSYGKVEDIWMPAMFSAGTVVKVTYSDAAEAQKAQNALNGTKMYDLTITAKVANSGNTTTATNVFLKDTFIRISWEAPAKEVYAGYANKEDAERAIQIARDSPLNGHYLKGEIYEGMPAVDVVNVRFRGVPIDVDKTDLVRFVNPVDIMWTRPIYTEFDDPVRFIKNRLKEFEYESIDILPPPYRDGGMVRAWASFPNATKAKDAARRLENRKPRFTGFTPIRATHVQSITYNIVSEQWAKIGSGIDKLQALHRSKVVSINISRRESGARSVRLSGDDQKELAHLKNQFEQILKGETVCCDGKIVYDSYFTRREGAEFLRDLSAKNPSVYWENDIRRACIRLYGYVIDRQRFAGAIIARVKEFRSQTMHDIQLPGRLLGAALGNKTLRDMQLRHGLDNAHLDVQRRVLRVRGDFGLYQKFKTMVDQIEQGIPKTSYDGPTCPICFDKPTSPIRLQCGHLWCRGCITHYFQSAREQKAFPLKCLGKEGRCGTKIPIRVAKEVLSGSELEATVTAAFLAYVNARPKEFHFCPTPDCPQVYRTTQQKATLQCPSCLTSICTRCHTEAHDEFQCSDQVQDELFKKWVKEHDVKHCPSCDIPIERVEGCNHMTCTQCQTHICWQCMKTFPGGEGIYGHMREVHGTFGLGQVFD</sequence>
<evidence type="ECO:0000256" key="6">
    <source>
        <dbReference type="ARBA" id="ARBA00022786"/>
    </source>
</evidence>
<evidence type="ECO:0000256" key="7">
    <source>
        <dbReference type="ARBA" id="ARBA00022833"/>
    </source>
</evidence>
<dbReference type="PROSITE" id="PS50102">
    <property type="entry name" value="RRM"/>
    <property type="match status" value="1"/>
</dbReference>
<dbReference type="InterPro" id="IPR018957">
    <property type="entry name" value="Znf_C3HC4_RING-type"/>
</dbReference>
<dbReference type="PANTHER" id="PTHR22770">
    <property type="entry name" value="UBIQUITIN CONJUGATING ENZYME 7 INTERACTING PROTEIN-RELATED"/>
    <property type="match status" value="1"/>
</dbReference>
<dbReference type="SMART" id="SM00647">
    <property type="entry name" value="IBR"/>
    <property type="match status" value="2"/>
</dbReference>
<accession>A0AAD5VIY8</accession>
<evidence type="ECO:0000256" key="9">
    <source>
        <dbReference type="PROSITE-ProRule" id="PRU00723"/>
    </source>
</evidence>
<dbReference type="InterPro" id="IPR000504">
    <property type="entry name" value="RRM_dom"/>
</dbReference>
<keyword evidence="8" id="KW-0694">RNA-binding</keyword>
<dbReference type="Pfam" id="PF01485">
    <property type="entry name" value="IBR"/>
    <property type="match status" value="1"/>
</dbReference>
<dbReference type="GO" id="GO:0043161">
    <property type="term" value="P:proteasome-mediated ubiquitin-dependent protein catabolic process"/>
    <property type="evidence" value="ECO:0007669"/>
    <property type="project" value="TreeGrafter"/>
</dbReference>
<dbReference type="Pfam" id="PF00076">
    <property type="entry name" value="RRM_1"/>
    <property type="match status" value="1"/>
</dbReference>
<dbReference type="InterPro" id="IPR012677">
    <property type="entry name" value="Nucleotide-bd_a/b_plait_sf"/>
</dbReference>
<dbReference type="SMART" id="SM00360">
    <property type="entry name" value="RRM"/>
    <property type="match status" value="1"/>
</dbReference>
<dbReference type="GO" id="GO:0008270">
    <property type="term" value="F:zinc ion binding"/>
    <property type="evidence" value="ECO:0007669"/>
    <property type="project" value="UniProtKB-KW"/>
</dbReference>
<dbReference type="InterPro" id="IPR044066">
    <property type="entry name" value="TRIAD_supradom"/>
</dbReference>
<dbReference type="Gene3D" id="3.30.70.330">
    <property type="match status" value="1"/>
</dbReference>
<dbReference type="PROSITE" id="PS50089">
    <property type="entry name" value="ZF_RING_2"/>
    <property type="match status" value="1"/>
</dbReference>
<evidence type="ECO:0000256" key="8">
    <source>
        <dbReference type="PROSITE-ProRule" id="PRU00176"/>
    </source>
</evidence>
<dbReference type="InterPro" id="IPR001841">
    <property type="entry name" value="Znf_RING"/>
</dbReference>
<keyword evidence="6" id="KW-0833">Ubl conjugation pathway</keyword>
<dbReference type="CDD" id="cd00590">
    <property type="entry name" value="RRM_SF"/>
    <property type="match status" value="1"/>
</dbReference>
<organism evidence="15 16">
    <name type="scientific">Leucocoprinus birnbaumii</name>
    <dbReference type="NCBI Taxonomy" id="56174"/>
    <lineage>
        <taxon>Eukaryota</taxon>
        <taxon>Fungi</taxon>
        <taxon>Dikarya</taxon>
        <taxon>Basidiomycota</taxon>
        <taxon>Agaricomycotina</taxon>
        <taxon>Agaricomycetes</taxon>
        <taxon>Agaricomycetidae</taxon>
        <taxon>Agaricales</taxon>
        <taxon>Agaricineae</taxon>
        <taxon>Agaricaceae</taxon>
        <taxon>Leucocoprinus</taxon>
    </lineage>
</organism>
<dbReference type="SUPFAM" id="SSF54928">
    <property type="entry name" value="RNA-binding domain, RBD"/>
    <property type="match status" value="1"/>
</dbReference>
<evidence type="ECO:0000259" key="13">
    <source>
        <dbReference type="PROSITE" id="PS50103"/>
    </source>
</evidence>
<keyword evidence="2" id="KW-0808">Transferase</keyword>
<reference evidence="15" key="1">
    <citation type="submission" date="2022-07" db="EMBL/GenBank/DDBJ databases">
        <title>Genome Sequence of Leucocoprinus birnbaumii.</title>
        <authorList>
            <person name="Buettner E."/>
        </authorList>
    </citation>
    <scope>NUCLEOTIDE SEQUENCE</scope>
    <source>
        <strain evidence="15">VT141</strain>
    </source>
</reference>
<dbReference type="GO" id="GO:0043130">
    <property type="term" value="F:ubiquitin binding"/>
    <property type="evidence" value="ECO:0007669"/>
    <property type="project" value="TreeGrafter"/>
</dbReference>
<dbReference type="SUPFAM" id="SSF57850">
    <property type="entry name" value="RING/U-box"/>
    <property type="match status" value="2"/>
</dbReference>
<feature type="domain" description="C3H1-type" evidence="13">
    <location>
        <begin position="155"/>
        <end position="182"/>
    </location>
</feature>
<gene>
    <name evidence="15" type="ORF">NP233_g12095</name>
</gene>
<dbReference type="Gene3D" id="4.10.1000.10">
    <property type="entry name" value="Zinc finger, CCCH-type"/>
    <property type="match status" value="1"/>
</dbReference>
<feature type="region of interest" description="Disordered" evidence="10">
    <location>
        <begin position="1"/>
        <end position="109"/>
    </location>
</feature>
<dbReference type="GO" id="GO:0000151">
    <property type="term" value="C:ubiquitin ligase complex"/>
    <property type="evidence" value="ECO:0007669"/>
    <property type="project" value="TreeGrafter"/>
</dbReference>
<evidence type="ECO:0000259" key="11">
    <source>
        <dbReference type="PROSITE" id="PS50089"/>
    </source>
</evidence>
<dbReference type="Pfam" id="PF00097">
    <property type="entry name" value="zf-C3HC4"/>
    <property type="match status" value="1"/>
</dbReference>
<dbReference type="GO" id="GO:0004842">
    <property type="term" value="F:ubiquitin-protein transferase activity"/>
    <property type="evidence" value="ECO:0007669"/>
    <property type="project" value="TreeGrafter"/>
</dbReference>